<protein>
    <submittedName>
        <fullName evidence="1">DUF2877 domain-containing protein</fullName>
    </submittedName>
</protein>
<dbReference type="Proteomes" id="UP001221909">
    <property type="component" value="Unassembled WGS sequence"/>
</dbReference>
<comment type="caution">
    <text evidence="1">The sequence shown here is derived from an EMBL/GenBank/DDBJ whole genome shotgun (WGS) entry which is preliminary data.</text>
</comment>
<proteinExistence type="predicted"/>
<sequence length="272" mass="30420">MNFEFYLIDKILLPMYASLTLDESKIFSRHNHVINFISSTGYLFAVVDESVPLAPRQIRVKGNHLSFNINTLTLPNTPPPSFDCSLLIPRRDYLNKIVIEDGWKVLSNKQSEPRGEFQYLLYKSLKANIKSLFVELEKTRPDLNFPVSKLLGLGYGLTPTGDDFLSGLLISLSLAQSPYSHQRNYLVDAIYKSISQTNLISAAFISDACKQQISVPIQNFINALLGKDTNNNVISVVTSLGHSSGYDLLSGLLAGLPHPIERRKLLCPYIVD</sequence>
<gene>
    <name evidence="1" type="ORF">PTQ27_07400</name>
</gene>
<evidence type="ECO:0000313" key="1">
    <source>
        <dbReference type="EMBL" id="MDD0824285.1"/>
    </source>
</evidence>
<evidence type="ECO:0000313" key="2">
    <source>
        <dbReference type="Proteomes" id="UP001221909"/>
    </source>
</evidence>
<dbReference type="RefSeq" id="WP_273749147.1">
    <property type="nucleotide sequence ID" value="NZ_JAQSJE010000007.1"/>
</dbReference>
<dbReference type="EMBL" id="JAQSJE010000007">
    <property type="protein sequence ID" value="MDD0824285.1"/>
    <property type="molecule type" value="Genomic_DNA"/>
</dbReference>
<keyword evidence="2" id="KW-1185">Reference proteome</keyword>
<organism evidence="1 2">
    <name type="scientific">Mannheimia cairinae</name>
    <dbReference type="NCBI Taxonomy" id="3025936"/>
    <lineage>
        <taxon>Bacteria</taxon>
        <taxon>Pseudomonadati</taxon>
        <taxon>Pseudomonadota</taxon>
        <taxon>Gammaproteobacteria</taxon>
        <taxon>Pasteurellales</taxon>
        <taxon>Pasteurellaceae</taxon>
        <taxon>Mannheimia</taxon>
    </lineage>
</organism>
<dbReference type="Pfam" id="PF11392">
    <property type="entry name" value="AllH"/>
    <property type="match status" value="1"/>
</dbReference>
<dbReference type="InterPro" id="IPR021530">
    <property type="entry name" value="AllH-like"/>
</dbReference>
<accession>A0ABT5MQF4</accession>
<name>A0ABT5MQF4_9PAST</name>
<reference evidence="1 2" key="1">
    <citation type="submission" date="2023-02" db="EMBL/GenBank/DDBJ databases">
        <title>Mannheimia cairiniae sp. nov., a novel species of Mannheimia obtained from moscovy ducks (Cairina moschata) and reclassification of Mannheimia ovis as heterotypic synonym of Mannheimia pernigra.</title>
        <authorList>
            <person name="Christensen H."/>
        </authorList>
    </citation>
    <scope>NUCLEOTIDE SEQUENCE [LARGE SCALE GENOMIC DNA]</scope>
    <source>
        <strain evidence="1 2">AT1</strain>
    </source>
</reference>